<reference evidence="2 3" key="1">
    <citation type="submission" date="2015-01" db="EMBL/GenBank/DDBJ databases">
        <title>Evolution of Trichinella species and genotypes.</title>
        <authorList>
            <person name="Korhonen P.K."/>
            <person name="Edoardo P."/>
            <person name="Giuseppe L.R."/>
            <person name="Gasser R.B."/>
        </authorList>
    </citation>
    <scope>NUCLEOTIDE SEQUENCE [LARGE SCALE GENOMIC DNA]</scope>
    <source>
        <strain evidence="2">ISS1029</strain>
    </source>
</reference>
<dbReference type="Proteomes" id="UP000055024">
    <property type="component" value="Unassembled WGS sequence"/>
</dbReference>
<evidence type="ECO:0000313" key="2">
    <source>
        <dbReference type="EMBL" id="KRZ02374.1"/>
    </source>
</evidence>
<evidence type="ECO:0000313" key="3">
    <source>
        <dbReference type="Proteomes" id="UP000055024"/>
    </source>
</evidence>
<dbReference type="AlphaFoldDB" id="A0A0V1GVR1"/>
<protein>
    <submittedName>
        <fullName evidence="2">Uncharacterized protein</fullName>
    </submittedName>
</protein>
<feature type="transmembrane region" description="Helical" evidence="1">
    <location>
        <begin position="24"/>
        <end position="44"/>
    </location>
</feature>
<gene>
    <name evidence="2" type="ORF">T11_15101</name>
</gene>
<evidence type="ECO:0000256" key="1">
    <source>
        <dbReference type="SAM" id="Phobius"/>
    </source>
</evidence>
<keyword evidence="1" id="KW-0472">Membrane</keyword>
<keyword evidence="1" id="KW-1133">Transmembrane helix</keyword>
<sequence length="65" mass="7599">MKSDVTTDISVILLKPFNIVSDPFTLSLYFSYLYIFSSAHLVFWTMEKLIYCQRAVIDEQKISVE</sequence>
<keyword evidence="1" id="KW-0812">Transmembrane</keyword>
<dbReference type="EMBL" id="JYDP01000232">
    <property type="protein sequence ID" value="KRZ02374.1"/>
    <property type="molecule type" value="Genomic_DNA"/>
</dbReference>
<name>A0A0V1GVR1_9BILA</name>
<keyword evidence="3" id="KW-1185">Reference proteome</keyword>
<proteinExistence type="predicted"/>
<organism evidence="2 3">
    <name type="scientific">Trichinella zimbabwensis</name>
    <dbReference type="NCBI Taxonomy" id="268475"/>
    <lineage>
        <taxon>Eukaryota</taxon>
        <taxon>Metazoa</taxon>
        <taxon>Ecdysozoa</taxon>
        <taxon>Nematoda</taxon>
        <taxon>Enoplea</taxon>
        <taxon>Dorylaimia</taxon>
        <taxon>Trichinellida</taxon>
        <taxon>Trichinellidae</taxon>
        <taxon>Trichinella</taxon>
    </lineage>
</organism>
<comment type="caution">
    <text evidence="2">The sequence shown here is derived from an EMBL/GenBank/DDBJ whole genome shotgun (WGS) entry which is preliminary data.</text>
</comment>
<accession>A0A0V1GVR1</accession>